<dbReference type="SUPFAM" id="SSF52821">
    <property type="entry name" value="Rhodanese/Cell cycle control phosphatase"/>
    <property type="match status" value="1"/>
</dbReference>
<dbReference type="InterPro" id="IPR050229">
    <property type="entry name" value="GlpE_sulfurtransferase"/>
</dbReference>
<dbReference type="PANTHER" id="PTHR43031:SF1">
    <property type="entry name" value="PYRIDINE NUCLEOTIDE-DISULPHIDE OXIDOREDUCTASE"/>
    <property type="match status" value="1"/>
</dbReference>
<feature type="domain" description="Rhodanese" evidence="1">
    <location>
        <begin position="34"/>
        <end position="120"/>
    </location>
</feature>
<accession>A0A645DW60</accession>
<proteinExistence type="predicted"/>
<protein>
    <submittedName>
        <fullName evidence="2">Sulfurtransferase</fullName>
        <ecNumber evidence="2">2.8.1.-</ecNumber>
    </submittedName>
</protein>
<dbReference type="EMBL" id="VSSQ01040316">
    <property type="protein sequence ID" value="MPM93529.1"/>
    <property type="molecule type" value="Genomic_DNA"/>
</dbReference>
<dbReference type="Gene3D" id="3.40.250.10">
    <property type="entry name" value="Rhodanese-like domain"/>
    <property type="match status" value="1"/>
</dbReference>
<dbReference type="CDD" id="cd00158">
    <property type="entry name" value="RHOD"/>
    <property type="match status" value="1"/>
</dbReference>
<comment type="caution">
    <text evidence="2">The sequence shown here is derived from an EMBL/GenBank/DDBJ whole genome shotgun (WGS) entry which is preliminary data.</text>
</comment>
<dbReference type="EC" id="2.8.1.-" evidence="2"/>
<dbReference type="GO" id="GO:0016740">
    <property type="term" value="F:transferase activity"/>
    <property type="evidence" value="ECO:0007669"/>
    <property type="project" value="UniProtKB-KW"/>
</dbReference>
<name>A0A645DW60_9ZZZZ</name>
<gene>
    <name evidence="2" type="ORF">SDC9_140668</name>
</gene>
<dbReference type="SMART" id="SM00450">
    <property type="entry name" value="RHOD"/>
    <property type="match status" value="1"/>
</dbReference>
<dbReference type="PANTHER" id="PTHR43031">
    <property type="entry name" value="FAD-DEPENDENT OXIDOREDUCTASE"/>
    <property type="match status" value="1"/>
</dbReference>
<organism evidence="2">
    <name type="scientific">bioreactor metagenome</name>
    <dbReference type="NCBI Taxonomy" id="1076179"/>
    <lineage>
        <taxon>unclassified sequences</taxon>
        <taxon>metagenomes</taxon>
        <taxon>ecological metagenomes</taxon>
    </lineage>
</organism>
<keyword evidence="2" id="KW-0808">Transferase</keyword>
<dbReference type="PROSITE" id="PS50206">
    <property type="entry name" value="RHODANESE_3"/>
    <property type="match status" value="1"/>
</dbReference>
<dbReference type="AlphaFoldDB" id="A0A645DW60"/>
<sequence>MGKLKSILMSGFTAEKNSLYKNITPQQAKEMMDETSDYILLDVRTPEEFLAGHIPNAVLLPDYEIIRKAENIIDDKNKKILVYCQSGGRSLGAAKALTKMGYTNVFNFGGIMRWPYSITK</sequence>
<evidence type="ECO:0000259" key="1">
    <source>
        <dbReference type="PROSITE" id="PS50206"/>
    </source>
</evidence>
<dbReference type="InterPro" id="IPR036873">
    <property type="entry name" value="Rhodanese-like_dom_sf"/>
</dbReference>
<dbReference type="InterPro" id="IPR001763">
    <property type="entry name" value="Rhodanese-like_dom"/>
</dbReference>
<reference evidence="2" key="1">
    <citation type="submission" date="2019-08" db="EMBL/GenBank/DDBJ databases">
        <authorList>
            <person name="Kucharzyk K."/>
            <person name="Murdoch R.W."/>
            <person name="Higgins S."/>
            <person name="Loffler F."/>
        </authorList>
    </citation>
    <scope>NUCLEOTIDE SEQUENCE</scope>
</reference>
<dbReference type="Pfam" id="PF00581">
    <property type="entry name" value="Rhodanese"/>
    <property type="match status" value="1"/>
</dbReference>
<evidence type="ECO:0000313" key="2">
    <source>
        <dbReference type="EMBL" id="MPM93529.1"/>
    </source>
</evidence>